<keyword evidence="2" id="KW-1185">Reference proteome</keyword>
<dbReference type="Proteomes" id="UP000197535">
    <property type="component" value="Unassembled WGS sequence"/>
</dbReference>
<comment type="caution">
    <text evidence="1">The sequence shown here is derived from an EMBL/GenBank/DDBJ whole genome shotgun (WGS) entry which is preliminary data.</text>
</comment>
<proteinExistence type="predicted"/>
<dbReference type="EMBL" id="LSTO01000001">
    <property type="protein sequence ID" value="OWW21684.1"/>
    <property type="molecule type" value="Genomic_DNA"/>
</dbReference>
<organism evidence="1 2">
    <name type="scientific">Noviherbaspirillum denitrificans</name>
    <dbReference type="NCBI Taxonomy" id="1968433"/>
    <lineage>
        <taxon>Bacteria</taxon>
        <taxon>Pseudomonadati</taxon>
        <taxon>Pseudomonadota</taxon>
        <taxon>Betaproteobacteria</taxon>
        <taxon>Burkholderiales</taxon>
        <taxon>Oxalobacteraceae</taxon>
        <taxon>Noviherbaspirillum</taxon>
    </lineage>
</organism>
<sequence length="117" mass="12806">MNLEEALAKDGEIRQKLLAAIAEQHQLDPKSAGKVDGCMLGNWLHGEGERRFPFVKSFQPCVDAHAAFHAEVEKVVRQINLGEYDQAKAMLGSGTPCTKAFIAMVAAVRQLKTDAKL</sequence>
<evidence type="ECO:0000313" key="2">
    <source>
        <dbReference type="Proteomes" id="UP000197535"/>
    </source>
</evidence>
<accession>A0A254TGE7</accession>
<evidence type="ECO:0008006" key="3">
    <source>
        <dbReference type="Google" id="ProtNLM"/>
    </source>
</evidence>
<dbReference type="AlphaFoldDB" id="A0A254TGE7"/>
<evidence type="ECO:0000313" key="1">
    <source>
        <dbReference type="EMBL" id="OWW21684.1"/>
    </source>
</evidence>
<protein>
    <recommendedName>
        <fullName evidence="3">Chemotaxis protein</fullName>
    </recommendedName>
</protein>
<gene>
    <name evidence="1" type="ORF">AYR66_21535</name>
</gene>
<dbReference type="OrthoDB" id="8613985at2"/>
<dbReference type="RefSeq" id="WP_088708531.1">
    <property type="nucleotide sequence ID" value="NZ_LSTO01000001.1"/>
</dbReference>
<name>A0A254TGE7_9BURK</name>
<dbReference type="Gene3D" id="1.20.120.30">
    <property type="entry name" value="Aspartate receptor, ligand-binding domain"/>
    <property type="match status" value="1"/>
</dbReference>
<reference evidence="1 2" key="1">
    <citation type="submission" date="2016-02" db="EMBL/GenBank/DDBJ databases">
        <authorList>
            <person name="Wen L."/>
            <person name="He K."/>
            <person name="Yang H."/>
        </authorList>
    </citation>
    <scope>NUCLEOTIDE SEQUENCE [LARGE SCALE GENOMIC DNA]</scope>
    <source>
        <strain evidence="1 2">TSA40</strain>
    </source>
</reference>